<dbReference type="AlphaFoldDB" id="A0A8J2JY93"/>
<keyword evidence="3" id="KW-1185">Reference proteome</keyword>
<organism evidence="2 3">
    <name type="scientific">Allacma fusca</name>
    <dbReference type="NCBI Taxonomy" id="39272"/>
    <lineage>
        <taxon>Eukaryota</taxon>
        <taxon>Metazoa</taxon>
        <taxon>Ecdysozoa</taxon>
        <taxon>Arthropoda</taxon>
        <taxon>Hexapoda</taxon>
        <taxon>Collembola</taxon>
        <taxon>Symphypleona</taxon>
        <taxon>Sminthuridae</taxon>
        <taxon>Allacma</taxon>
    </lineage>
</organism>
<protein>
    <submittedName>
        <fullName evidence="2">Uncharacterized protein</fullName>
    </submittedName>
</protein>
<feature type="compositionally biased region" description="Polar residues" evidence="1">
    <location>
        <begin position="1"/>
        <end position="11"/>
    </location>
</feature>
<reference evidence="2" key="1">
    <citation type="submission" date="2021-06" db="EMBL/GenBank/DDBJ databases">
        <authorList>
            <person name="Hodson N. C."/>
            <person name="Mongue J. A."/>
            <person name="Jaron S. K."/>
        </authorList>
    </citation>
    <scope>NUCLEOTIDE SEQUENCE</scope>
</reference>
<gene>
    <name evidence="2" type="ORF">AFUS01_LOCUS17543</name>
</gene>
<dbReference type="Proteomes" id="UP000708208">
    <property type="component" value="Unassembled WGS sequence"/>
</dbReference>
<comment type="caution">
    <text evidence="2">The sequence shown here is derived from an EMBL/GenBank/DDBJ whole genome shotgun (WGS) entry which is preliminary data.</text>
</comment>
<evidence type="ECO:0000313" key="2">
    <source>
        <dbReference type="EMBL" id="CAG7728787.1"/>
    </source>
</evidence>
<evidence type="ECO:0000256" key="1">
    <source>
        <dbReference type="SAM" id="MobiDB-lite"/>
    </source>
</evidence>
<proteinExistence type="predicted"/>
<feature type="non-terminal residue" evidence="2">
    <location>
        <position position="1"/>
    </location>
</feature>
<name>A0A8J2JY93_9HEXA</name>
<evidence type="ECO:0000313" key="3">
    <source>
        <dbReference type="Proteomes" id="UP000708208"/>
    </source>
</evidence>
<sequence length="28" mass="3161">MGNKSTKLTRANSKDPAKATTYEHEHIM</sequence>
<accession>A0A8J2JY93</accession>
<dbReference type="EMBL" id="CAJVCH010168529">
    <property type="protein sequence ID" value="CAG7728787.1"/>
    <property type="molecule type" value="Genomic_DNA"/>
</dbReference>
<feature type="region of interest" description="Disordered" evidence="1">
    <location>
        <begin position="1"/>
        <end position="28"/>
    </location>
</feature>
<feature type="compositionally biased region" description="Basic and acidic residues" evidence="1">
    <location>
        <begin position="12"/>
        <end position="28"/>
    </location>
</feature>